<evidence type="ECO:0000313" key="10">
    <source>
        <dbReference type="Proteomes" id="UP000598196"/>
    </source>
</evidence>
<accession>A0A917YGQ5</accession>
<comment type="subcellular location">
    <subcellularLocation>
        <location evidence="1">Cell outer membrane</location>
        <topology evidence="1">Multi-pass membrane protein</topology>
    </subcellularLocation>
</comment>
<evidence type="ECO:0000256" key="5">
    <source>
        <dbReference type="ARBA" id="ARBA00022729"/>
    </source>
</evidence>
<dbReference type="RefSeq" id="WP_146286037.1">
    <property type="nucleotide sequence ID" value="NZ_BMLP01000001.1"/>
</dbReference>
<evidence type="ECO:0000256" key="2">
    <source>
        <dbReference type="ARBA" id="ARBA00008163"/>
    </source>
</evidence>
<dbReference type="PANTHER" id="PTHR35093">
    <property type="entry name" value="OUTER MEMBRANE PROTEIN NMB0088-RELATED"/>
    <property type="match status" value="1"/>
</dbReference>
<gene>
    <name evidence="9" type="ORF">GCM10010991_01480</name>
</gene>
<reference evidence="9 10" key="1">
    <citation type="journal article" date="2014" name="Int. J. Syst. Evol. Microbiol.">
        <title>Complete genome sequence of Corynebacterium casei LMG S-19264T (=DSM 44701T), isolated from a smear-ripened cheese.</title>
        <authorList>
            <consortium name="US DOE Joint Genome Institute (JGI-PGF)"/>
            <person name="Walter F."/>
            <person name="Albersmeier A."/>
            <person name="Kalinowski J."/>
            <person name="Ruckert C."/>
        </authorList>
    </citation>
    <scope>NUCLEOTIDE SEQUENCE [LARGE SCALE GENOMIC DNA]</scope>
    <source>
        <strain evidence="9 10">CGMCC 1.7029</strain>
    </source>
</reference>
<sequence>MKNFTAICGILCAMAGAAHAGGIDRSGQPISIIFEKGNYAELSYGWINPSVSGNDDAMFGGRATGSVAGDHNLPGLALKYDFTDKLSGAIIYDQAYGADILYPIGQSIALGGTSAQMDSEGLTGLLRYKFNENFSVHGGIRASKAGGEVTLAGLAYGPLNGYNVNFDNAWGTGYVAGVAYERPEIALRVALTYFSKVEHELDTVEALPVGLGGASIASVTTVDTPQAWHLDAQTGVAEDTLIFANVRWVDWSEFLINPQTLEALTGQGLVSLDDTTTYTLGVGRKFNENWSGTAFITYEPSTGDDLVSPLAPTNGYKGIGFAAIYTKDNMRVTAGARYLDLGDADPETGTPDTARASMTGNDAVALGIKVGFSF</sequence>
<dbReference type="GO" id="GO:0009279">
    <property type="term" value="C:cell outer membrane"/>
    <property type="evidence" value="ECO:0007669"/>
    <property type="project" value="UniProtKB-SubCell"/>
</dbReference>
<protein>
    <submittedName>
        <fullName evidence="9">Membrane protein</fullName>
    </submittedName>
</protein>
<feature type="signal peptide" evidence="8">
    <location>
        <begin position="1"/>
        <end position="20"/>
    </location>
</feature>
<evidence type="ECO:0000256" key="7">
    <source>
        <dbReference type="ARBA" id="ARBA00023237"/>
    </source>
</evidence>
<evidence type="ECO:0000256" key="6">
    <source>
        <dbReference type="ARBA" id="ARBA00023136"/>
    </source>
</evidence>
<organism evidence="9 10">
    <name type="scientific">Gemmobacter aquaticus</name>
    <dbReference type="NCBI Taxonomy" id="490185"/>
    <lineage>
        <taxon>Bacteria</taxon>
        <taxon>Pseudomonadati</taxon>
        <taxon>Pseudomonadota</taxon>
        <taxon>Alphaproteobacteria</taxon>
        <taxon>Rhodobacterales</taxon>
        <taxon>Paracoccaceae</taxon>
        <taxon>Gemmobacter</taxon>
    </lineage>
</organism>
<feature type="chain" id="PRO_5038123909" evidence="8">
    <location>
        <begin position="21"/>
        <end position="374"/>
    </location>
</feature>
<evidence type="ECO:0000313" key="9">
    <source>
        <dbReference type="EMBL" id="GGO23783.1"/>
    </source>
</evidence>
<comment type="similarity">
    <text evidence="2">Belongs to the OmpP1/FadL family.</text>
</comment>
<dbReference type="GO" id="GO:0015483">
    <property type="term" value="F:long-chain fatty acid transporting porin activity"/>
    <property type="evidence" value="ECO:0007669"/>
    <property type="project" value="TreeGrafter"/>
</dbReference>
<keyword evidence="7" id="KW-0998">Cell outer membrane</keyword>
<name>A0A917YGQ5_9RHOB</name>
<evidence type="ECO:0000256" key="3">
    <source>
        <dbReference type="ARBA" id="ARBA00022452"/>
    </source>
</evidence>
<dbReference type="Proteomes" id="UP000598196">
    <property type="component" value="Unassembled WGS sequence"/>
</dbReference>
<comment type="caution">
    <text evidence="9">The sequence shown here is derived from an EMBL/GenBank/DDBJ whole genome shotgun (WGS) entry which is preliminary data.</text>
</comment>
<dbReference type="EMBL" id="BMLP01000001">
    <property type="protein sequence ID" value="GGO23783.1"/>
    <property type="molecule type" value="Genomic_DNA"/>
</dbReference>
<keyword evidence="10" id="KW-1185">Reference proteome</keyword>
<keyword evidence="6" id="KW-0472">Membrane</keyword>
<evidence type="ECO:0000256" key="1">
    <source>
        <dbReference type="ARBA" id="ARBA00004571"/>
    </source>
</evidence>
<dbReference type="InterPro" id="IPR005017">
    <property type="entry name" value="OMPP1/FadL/TodX"/>
</dbReference>
<proteinExistence type="inferred from homology"/>
<dbReference type="SUPFAM" id="SSF56935">
    <property type="entry name" value="Porins"/>
    <property type="match status" value="1"/>
</dbReference>
<evidence type="ECO:0000256" key="8">
    <source>
        <dbReference type="SAM" id="SignalP"/>
    </source>
</evidence>
<dbReference type="Gene3D" id="2.40.160.60">
    <property type="entry name" value="Outer membrane protein transport protein (OMPP1/FadL/TodX)"/>
    <property type="match status" value="1"/>
</dbReference>
<keyword evidence="4" id="KW-0812">Transmembrane</keyword>
<dbReference type="AlphaFoldDB" id="A0A917YGQ5"/>
<dbReference type="PANTHER" id="PTHR35093:SF8">
    <property type="entry name" value="OUTER MEMBRANE PROTEIN NMB0088-RELATED"/>
    <property type="match status" value="1"/>
</dbReference>
<evidence type="ECO:0000256" key="4">
    <source>
        <dbReference type="ARBA" id="ARBA00022692"/>
    </source>
</evidence>
<keyword evidence="3" id="KW-1134">Transmembrane beta strand</keyword>
<dbReference type="Pfam" id="PF03349">
    <property type="entry name" value="Toluene_X"/>
    <property type="match status" value="1"/>
</dbReference>
<keyword evidence="5 8" id="KW-0732">Signal</keyword>
<dbReference type="OrthoDB" id="6679728at2"/>